<name>A0A378QPU1_MORLA</name>
<evidence type="ECO:0000256" key="8">
    <source>
        <dbReference type="SAM" id="Coils"/>
    </source>
</evidence>
<comment type="subcellular location">
    <subcellularLocation>
        <location evidence="1">Membrane</location>
        <topology evidence="1">Multi-pass membrane protein</topology>
    </subcellularLocation>
</comment>
<comment type="similarity">
    <text evidence="6">Belongs to the methyl-accepting chemotaxis (MCP) protein family.</text>
</comment>
<evidence type="ECO:0000256" key="4">
    <source>
        <dbReference type="ARBA" id="ARBA00023136"/>
    </source>
</evidence>
<keyword evidence="3 9" id="KW-1133">Transmembrane helix</keyword>
<dbReference type="GO" id="GO:0007165">
    <property type="term" value="P:signal transduction"/>
    <property type="evidence" value="ECO:0007669"/>
    <property type="project" value="UniProtKB-KW"/>
</dbReference>
<dbReference type="Pfam" id="PF00015">
    <property type="entry name" value="MCPsignal"/>
    <property type="match status" value="1"/>
</dbReference>
<accession>A0A378QPU1</accession>
<feature type="transmembrane region" description="Helical" evidence="9">
    <location>
        <begin position="23"/>
        <end position="43"/>
    </location>
</feature>
<dbReference type="PROSITE" id="PS50885">
    <property type="entry name" value="HAMP"/>
    <property type="match status" value="1"/>
</dbReference>
<dbReference type="CDD" id="cd11386">
    <property type="entry name" value="MCP_signal"/>
    <property type="match status" value="1"/>
</dbReference>
<gene>
    <name evidence="12" type="primary">mcpB</name>
    <name evidence="12" type="ORF">NCTC7911_02791</name>
</gene>
<keyword evidence="2 9" id="KW-0812">Transmembrane</keyword>
<evidence type="ECO:0000256" key="6">
    <source>
        <dbReference type="ARBA" id="ARBA00029447"/>
    </source>
</evidence>
<dbReference type="GO" id="GO:0016020">
    <property type="term" value="C:membrane"/>
    <property type="evidence" value="ECO:0007669"/>
    <property type="project" value="UniProtKB-SubCell"/>
</dbReference>
<dbReference type="FunFam" id="1.10.287.950:FF:000001">
    <property type="entry name" value="Methyl-accepting chemotaxis sensory transducer"/>
    <property type="match status" value="1"/>
</dbReference>
<dbReference type="InterPro" id="IPR004090">
    <property type="entry name" value="Chemotax_Me-accpt_rcpt"/>
</dbReference>
<reference evidence="12 13" key="1">
    <citation type="submission" date="2018-06" db="EMBL/GenBank/DDBJ databases">
        <authorList>
            <consortium name="Pathogen Informatics"/>
            <person name="Doyle S."/>
        </authorList>
    </citation>
    <scope>NUCLEOTIDE SEQUENCE [LARGE SCALE GENOMIC DNA]</scope>
    <source>
        <strain evidence="12 13">NCTC7911</strain>
    </source>
</reference>
<keyword evidence="5 7" id="KW-0807">Transducer</keyword>
<dbReference type="GO" id="GO:0006935">
    <property type="term" value="P:chemotaxis"/>
    <property type="evidence" value="ECO:0007669"/>
    <property type="project" value="InterPro"/>
</dbReference>
<keyword evidence="13" id="KW-1185">Reference proteome</keyword>
<dbReference type="PRINTS" id="PR00260">
    <property type="entry name" value="CHEMTRNSDUCR"/>
</dbReference>
<dbReference type="InterPro" id="IPR003660">
    <property type="entry name" value="HAMP_dom"/>
</dbReference>
<feature type="transmembrane region" description="Helical" evidence="9">
    <location>
        <begin position="291"/>
        <end position="313"/>
    </location>
</feature>
<feature type="coiled-coil region" evidence="8">
    <location>
        <begin position="314"/>
        <end position="362"/>
    </location>
</feature>
<protein>
    <submittedName>
        <fullName evidence="12">H3</fullName>
    </submittedName>
</protein>
<dbReference type="Gene3D" id="1.10.287.950">
    <property type="entry name" value="Methyl-accepting chemotaxis protein"/>
    <property type="match status" value="1"/>
</dbReference>
<dbReference type="PANTHER" id="PTHR32089">
    <property type="entry name" value="METHYL-ACCEPTING CHEMOTAXIS PROTEIN MCPB"/>
    <property type="match status" value="1"/>
</dbReference>
<evidence type="ECO:0000256" key="5">
    <source>
        <dbReference type="ARBA" id="ARBA00023224"/>
    </source>
</evidence>
<evidence type="ECO:0000256" key="7">
    <source>
        <dbReference type="PROSITE-ProRule" id="PRU00284"/>
    </source>
</evidence>
<dbReference type="EMBL" id="UGQC01000001">
    <property type="protein sequence ID" value="STZ01363.1"/>
    <property type="molecule type" value="Genomic_DNA"/>
</dbReference>
<keyword evidence="4 9" id="KW-0472">Membrane</keyword>
<feature type="domain" description="HAMP" evidence="11">
    <location>
        <begin position="350"/>
        <end position="401"/>
    </location>
</feature>
<dbReference type="SMART" id="SM00283">
    <property type="entry name" value="MA"/>
    <property type="match status" value="1"/>
</dbReference>
<evidence type="ECO:0000256" key="9">
    <source>
        <dbReference type="SAM" id="Phobius"/>
    </source>
</evidence>
<evidence type="ECO:0000313" key="13">
    <source>
        <dbReference type="Proteomes" id="UP000254107"/>
    </source>
</evidence>
<feature type="coiled-coil region" evidence="8">
    <location>
        <begin position="134"/>
        <end position="196"/>
    </location>
</feature>
<evidence type="ECO:0000256" key="2">
    <source>
        <dbReference type="ARBA" id="ARBA00022692"/>
    </source>
</evidence>
<organism evidence="12 13">
    <name type="scientific">Moraxella lacunata</name>
    <dbReference type="NCBI Taxonomy" id="477"/>
    <lineage>
        <taxon>Bacteria</taxon>
        <taxon>Pseudomonadati</taxon>
        <taxon>Pseudomonadota</taxon>
        <taxon>Gammaproteobacteria</taxon>
        <taxon>Moraxellales</taxon>
        <taxon>Moraxellaceae</taxon>
        <taxon>Moraxella</taxon>
    </lineage>
</organism>
<evidence type="ECO:0000313" key="12">
    <source>
        <dbReference type="EMBL" id="STZ01363.1"/>
    </source>
</evidence>
<evidence type="ECO:0000256" key="1">
    <source>
        <dbReference type="ARBA" id="ARBA00004141"/>
    </source>
</evidence>
<sequence>MNDVSKVSEPLAVAPTSDSEKKWWTLLIISGFIAMFSLAYLAYSLLKVTDYLGDVNQLEVSAVNIVKDVNDATFSRDFDVSKAAYAKLLADVQSYESALSRLQNNKMVGDAGAINAISSDWQAKKGSVDYIVAHQNDVNALQDLQKQVQDAARQMQEQYASVTDQAMKVGLSSATIKEIQEQILRLERVSEKMAALTSSTGTNTDEFKEEVADFARILNNQQAVFGQVSPSLQTIDGTYQQMVEPVISQLADLSDPTIQSRESAQALTDLATKTQEQLSKIDRGIITQKSILIPALLLLLSALTLAFALYRLLRQQSSQELRIIEKENMRQRQEMEQEAARARQIQEENERSQMAILRLLDELGDLAEGDLTVNATVSEDFTGAIADSVNFAIDQLRQLVLAINTTADRVAQSSQQTQMTAVELAEASEHQAQEIAGVSAAINEMAVSIDQVSANASESASVAQRSVVIAQNGANVVQRSIEGMNTIRNQIQETSKRIKRLGESSQEIGDIVGLINDIADQTNILALNAAIQASMAGEAGRGFAVVADEVQRLAERSAAATRQIETLVKTIQADTNEAVSSMESTTAEVVKGAKLAKDAGEALDEVQNVSNTLADLIQNISNAARQQATSAGHISSTMNIIQDITSQTSSGTMATARSVGRLNEMAAALQESVSGFKLSNDDDVFADS</sequence>
<dbReference type="Proteomes" id="UP000254107">
    <property type="component" value="Unassembled WGS sequence"/>
</dbReference>
<evidence type="ECO:0000256" key="3">
    <source>
        <dbReference type="ARBA" id="ARBA00022989"/>
    </source>
</evidence>
<feature type="domain" description="Methyl-accepting transducer" evidence="10">
    <location>
        <begin position="406"/>
        <end position="642"/>
    </location>
</feature>
<dbReference type="PROSITE" id="PS50111">
    <property type="entry name" value="CHEMOTAXIS_TRANSDUC_2"/>
    <property type="match status" value="1"/>
</dbReference>
<evidence type="ECO:0000259" key="11">
    <source>
        <dbReference type="PROSITE" id="PS50885"/>
    </source>
</evidence>
<dbReference type="AlphaFoldDB" id="A0A378QPU1"/>
<dbReference type="SUPFAM" id="SSF58104">
    <property type="entry name" value="Methyl-accepting chemotaxis protein (MCP) signaling domain"/>
    <property type="match status" value="1"/>
</dbReference>
<dbReference type="InterPro" id="IPR004089">
    <property type="entry name" value="MCPsignal_dom"/>
</dbReference>
<keyword evidence="8" id="KW-0175">Coiled coil</keyword>
<dbReference type="PANTHER" id="PTHR32089:SF119">
    <property type="entry name" value="METHYL-ACCEPTING CHEMOTAXIS PROTEIN CTPL"/>
    <property type="match status" value="1"/>
</dbReference>
<evidence type="ECO:0000259" key="10">
    <source>
        <dbReference type="PROSITE" id="PS50111"/>
    </source>
</evidence>
<dbReference type="GO" id="GO:0004888">
    <property type="term" value="F:transmembrane signaling receptor activity"/>
    <property type="evidence" value="ECO:0007669"/>
    <property type="project" value="InterPro"/>
</dbReference>
<proteinExistence type="inferred from homology"/>